<reference evidence="3" key="1">
    <citation type="journal article" date="2019" name="Int. J. Syst. Evol. Microbiol.">
        <title>The Global Catalogue of Microorganisms (GCM) 10K type strain sequencing project: providing services to taxonomists for standard genome sequencing and annotation.</title>
        <authorList>
            <consortium name="The Broad Institute Genomics Platform"/>
            <consortium name="The Broad Institute Genome Sequencing Center for Infectious Disease"/>
            <person name="Wu L."/>
            <person name="Ma J."/>
        </authorList>
    </citation>
    <scope>NUCLEOTIDE SEQUENCE [LARGE SCALE GENOMIC DNA]</scope>
    <source>
        <strain evidence="3">IBRC-M 10703</strain>
    </source>
</reference>
<accession>A0ABV8H3J2</accession>
<keyword evidence="1" id="KW-1133">Transmembrane helix</keyword>
<keyword evidence="3" id="KW-1185">Reference proteome</keyword>
<evidence type="ECO:0008006" key="4">
    <source>
        <dbReference type="Google" id="ProtNLM"/>
    </source>
</evidence>
<comment type="caution">
    <text evidence="2">The sequence shown here is derived from an EMBL/GenBank/DDBJ whole genome shotgun (WGS) entry which is preliminary data.</text>
</comment>
<gene>
    <name evidence="2" type="ORF">ACFOUV_17560</name>
</gene>
<dbReference type="RefSeq" id="WP_379498079.1">
    <property type="nucleotide sequence ID" value="NZ_JBHSAO010000016.1"/>
</dbReference>
<evidence type="ECO:0000256" key="1">
    <source>
        <dbReference type="SAM" id="Phobius"/>
    </source>
</evidence>
<proteinExistence type="predicted"/>
<keyword evidence="1" id="KW-0812">Transmembrane</keyword>
<evidence type="ECO:0000313" key="2">
    <source>
        <dbReference type="EMBL" id="MFC4025588.1"/>
    </source>
</evidence>
<name>A0ABV8H3J2_9BACI</name>
<dbReference type="EMBL" id="JBHSAO010000016">
    <property type="protein sequence ID" value="MFC4025588.1"/>
    <property type="molecule type" value="Genomic_DNA"/>
</dbReference>
<evidence type="ECO:0000313" key="3">
    <source>
        <dbReference type="Proteomes" id="UP001595772"/>
    </source>
</evidence>
<organism evidence="2 3">
    <name type="scientific">Oceanobacillus longus</name>
    <dbReference type="NCBI Taxonomy" id="930120"/>
    <lineage>
        <taxon>Bacteria</taxon>
        <taxon>Bacillati</taxon>
        <taxon>Bacillota</taxon>
        <taxon>Bacilli</taxon>
        <taxon>Bacillales</taxon>
        <taxon>Bacillaceae</taxon>
        <taxon>Oceanobacillus</taxon>
    </lineage>
</organism>
<keyword evidence="1" id="KW-0472">Membrane</keyword>
<feature type="transmembrane region" description="Helical" evidence="1">
    <location>
        <begin position="9"/>
        <end position="29"/>
    </location>
</feature>
<protein>
    <recommendedName>
        <fullName evidence="4">2TM domain-containing protein</fullName>
    </recommendedName>
</protein>
<sequence>MSKYKVMKFLYAFVHIISPILYLVSSISWGYFFTSKTLWENVTDNLCILAIWYIGISVLWFFSINYLDAQAEKVSKKIESKHSNNKQ</sequence>
<feature type="transmembrane region" description="Helical" evidence="1">
    <location>
        <begin position="49"/>
        <end position="67"/>
    </location>
</feature>
<dbReference type="Proteomes" id="UP001595772">
    <property type="component" value="Unassembled WGS sequence"/>
</dbReference>